<evidence type="ECO:0000313" key="2">
    <source>
        <dbReference type="EMBL" id="NEA23355.1"/>
    </source>
</evidence>
<gene>
    <name evidence="2" type="ORF">G3I70_12745</name>
</gene>
<comment type="caution">
    <text evidence="2">The sequence shown here is derived from an EMBL/GenBank/DDBJ whole genome shotgun (WGS) entry which is preliminary data.</text>
</comment>
<proteinExistence type="predicted"/>
<feature type="signal peptide" evidence="1">
    <location>
        <begin position="1"/>
        <end position="24"/>
    </location>
</feature>
<name>A0A6L9QDI5_9ACTN</name>
<dbReference type="Proteomes" id="UP000475532">
    <property type="component" value="Unassembled WGS sequence"/>
</dbReference>
<reference evidence="2 3" key="1">
    <citation type="submission" date="2020-01" db="EMBL/GenBank/DDBJ databases">
        <title>Insect and environment-associated Actinomycetes.</title>
        <authorList>
            <person name="Currrie C."/>
            <person name="Chevrette M."/>
            <person name="Carlson C."/>
            <person name="Stubbendieck R."/>
            <person name="Wendt-Pienkowski E."/>
        </authorList>
    </citation>
    <scope>NUCLEOTIDE SEQUENCE [LARGE SCALE GENOMIC DNA]</scope>
    <source>
        <strain evidence="2 3">SID10258</strain>
    </source>
</reference>
<sequence>MRRLIALLTALAVTVSLASVPAQAAAAVSARINDVRILSPNAATTKIEVAAEGIADITKVRADVYAYLKGSTTRLSVDDFELVEGTVRDGVWRTKSAVTVDQGRWWVDVELTTTEDTRLWPQRVIIDNGLDTVIDDVEIIPPTVDVENPGIVFRARLMSRAADGTLSPVAGATLSVARPDGQTATAVTGADGRAEGTADFIRSANAVVAYGGAFLYRSSKSAAVLVAKQRLKTRLTMNLPDQLIVGDRVPVTGKLERQDRDGVWAPLAGKQLDLQFDPATDGDWRTIANPVTDANGDYSFQALITVTGAWNIDFANDPVNLPDDYYGYESSYAGPRVIRQVTHRTSITGFNAAPEPVGQGSTLRAYGNVLFTMADGTKVPGYGTVRLQFSTDGRTWQNKATGAVSEGRFEIRVPAQRDGYWRAYVPDDDGYLVIPSVSNADHVDVKYRTWWTDFNASPEPVKKGATITVKGRLHRDKNGVQGPGPHAPVYVYFKRAGTTTYTQVATATTDSNGWFKKTFKASVDGTWMAVYKETSGYLKSTSQGDFVDVK</sequence>
<protein>
    <recommendedName>
        <fullName evidence="4">Carboxypeptidase regulatory-like domain-containing protein</fullName>
    </recommendedName>
</protein>
<keyword evidence="1" id="KW-0732">Signal</keyword>
<evidence type="ECO:0000256" key="1">
    <source>
        <dbReference type="SAM" id="SignalP"/>
    </source>
</evidence>
<dbReference type="AlphaFoldDB" id="A0A6L9QDI5"/>
<organism evidence="2 3">
    <name type="scientific">Actinomadura bangladeshensis</name>
    <dbReference type="NCBI Taxonomy" id="453573"/>
    <lineage>
        <taxon>Bacteria</taxon>
        <taxon>Bacillati</taxon>
        <taxon>Actinomycetota</taxon>
        <taxon>Actinomycetes</taxon>
        <taxon>Streptosporangiales</taxon>
        <taxon>Thermomonosporaceae</taxon>
        <taxon>Actinomadura</taxon>
    </lineage>
</organism>
<evidence type="ECO:0008006" key="4">
    <source>
        <dbReference type="Google" id="ProtNLM"/>
    </source>
</evidence>
<evidence type="ECO:0000313" key="3">
    <source>
        <dbReference type="Proteomes" id="UP000475532"/>
    </source>
</evidence>
<accession>A0A6L9QDI5</accession>
<feature type="chain" id="PRO_5026764528" description="Carboxypeptidase regulatory-like domain-containing protein" evidence="1">
    <location>
        <begin position="25"/>
        <end position="550"/>
    </location>
</feature>
<dbReference type="EMBL" id="JAAGLI010000314">
    <property type="protein sequence ID" value="NEA23355.1"/>
    <property type="molecule type" value="Genomic_DNA"/>
</dbReference>
<dbReference type="RefSeq" id="WP_163055703.1">
    <property type="nucleotide sequence ID" value="NZ_JAAGLI010000314.1"/>
</dbReference>